<reference evidence="2" key="1">
    <citation type="submission" date="2021-02" db="EMBL/GenBank/DDBJ databases">
        <title>Comparative genomics reveals that relaxation of natural selection precedes convergent phenotypic evolution of cavefish.</title>
        <authorList>
            <person name="Peng Z."/>
        </authorList>
    </citation>
    <scope>NUCLEOTIDE SEQUENCE</scope>
    <source>
        <tissue evidence="2">Muscle</tissue>
    </source>
</reference>
<accession>A0A9W7X5N3</accession>
<keyword evidence="3" id="KW-1185">Reference proteome</keyword>
<feature type="region of interest" description="Disordered" evidence="1">
    <location>
        <begin position="1"/>
        <end position="21"/>
    </location>
</feature>
<gene>
    <name evidence="2" type="ORF">IRJ41_018699</name>
</gene>
<evidence type="ECO:0000256" key="1">
    <source>
        <dbReference type="SAM" id="MobiDB-lite"/>
    </source>
</evidence>
<evidence type="ECO:0000313" key="3">
    <source>
        <dbReference type="Proteomes" id="UP001059041"/>
    </source>
</evidence>
<feature type="non-terminal residue" evidence="2">
    <location>
        <position position="58"/>
    </location>
</feature>
<name>A0A9W7X5N3_TRIRA</name>
<dbReference type="AlphaFoldDB" id="A0A9W7X5N3"/>
<organism evidence="2 3">
    <name type="scientific">Triplophysa rosa</name>
    <name type="common">Cave loach</name>
    <dbReference type="NCBI Taxonomy" id="992332"/>
    <lineage>
        <taxon>Eukaryota</taxon>
        <taxon>Metazoa</taxon>
        <taxon>Chordata</taxon>
        <taxon>Craniata</taxon>
        <taxon>Vertebrata</taxon>
        <taxon>Euteleostomi</taxon>
        <taxon>Actinopterygii</taxon>
        <taxon>Neopterygii</taxon>
        <taxon>Teleostei</taxon>
        <taxon>Ostariophysi</taxon>
        <taxon>Cypriniformes</taxon>
        <taxon>Nemacheilidae</taxon>
        <taxon>Triplophysa</taxon>
    </lineage>
</organism>
<evidence type="ECO:0000313" key="2">
    <source>
        <dbReference type="EMBL" id="KAI7814463.1"/>
    </source>
</evidence>
<dbReference type="Proteomes" id="UP001059041">
    <property type="component" value="Linkage Group LG1"/>
</dbReference>
<sequence>MRASDGGDEKKKNLGRTDRRTERVKQLLSALFVRLRVPVQAGTVGQERGGTLTPEICP</sequence>
<proteinExistence type="predicted"/>
<dbReference type="EMBL" id="JAFHDT010000001">
    <property type="protein sequence ID" value="KAI7814463.1"/>
    <property type="molecule type" value="Genomic_DNA"/>
</dbReference>
<comment type="caution">
    <text evidence="2">The sequence shown here is derived from an EMBL/GenBank/DDBJ whole genome shotgun (WGS) entry which is preliminary data.</text>
</comment>
<protein>
    <submittedName>
        <fullName evidence="2">Uncharacterized protein</fullName>
    </submittedName>
</protein>